<dbReference type="PROSITE" id="PS50853">
    <property type="entry name" value="FN3"/>
    <property type="match status" value="1"/>
</dbReference>
<sequence length="435" mass="47905">MKIIIPGIIFLLTLNSLSLALANTNSFEIRVSYGVDYDPPSIPIGLVASAIASTQIDVNWQASTDDTGVVGYQIFRDAIQIATTSLTNWSDIGLLASTTYSYQVIAFDGWGRFSSSSAIVSATTLNENISNTASYLKLQLGLFKLIPSTNSVKIIFQTNFPSRYRIRYGTTNDYNSGTVKEAFYKIDHTTVIFPLKPATKYFYEIYSYDNLGREVLLKKDNFFTLALPDVTAPANVADFTAVPLNDGAFLRWNNPPETDFVYVRILRNQLFYPQNPSDGFLVYEGSANSFFDNGAMADFDKQYYTIFTYDASLNNSSGAVVSLTTASAPAKIPVINLEPNITSGPLIDSTVLYALSVQILQNGQRQSMSDAHITLNKDLPFKIFIPVTAVPKNLKTIVATIINPTNQRNSSAYLLKINSTKSGYETLVPATYTVG</sequence>
<dbReference type="InterPro" id="IPR013783">
    <property type="entry name" value="Ig-like_fold"/>
</dbReference>
<dbReference type="SMART" id="SM00060">
    <property type="entry name" value="FN3"/>
    <property type="match status" value="1"/>
</dbReference>
<dbReference type="Gene3D" id="2.60.40.10">
    <property type="entry name" value="Immunoglobulins"/>
    <property type="match status" value="1"/>
</dbReference>
<dbReference type="CDD" id="cd00063">
    <property type="entry name" value="FN3"/>
    <property type="match status" value="1"/>
</dbReference>
<gene>
    <name evidence="3" type="ORF">COZ82_00220</name>
</gene>
<evidence type="ECO:0000259" key="2">
    <source>
        <dbReference type="PROSITE" id="PS50853"/>
    </source>
</evidence>
<feature type="non-terminal residue" evidence="3">
    <location>
        <position position="435"/>
    </location>
</feature>
<proteinExistence type="predicted"/>
<feature type="signal peptide" evidence="1">
    <location>
        <begin position="1"/>
        <end position="22"/>
    </location>
</feature>
<feature type="chain" id="PRO_5014734137" description="Fibronectin type-III domain-containing protein" evidence="1">
    <location>
        <begin position="23"/>
        <end position="435"/>
    </location>
</feature>
<dbReference type="SUPFAM" id="SSF49265">
    <property type="entry name" value="Fibronectin type III"/>
    <property type="match status" value="1"/>
</dbReference>
<evidence type="ECO:0000313" key="4">
    <source>
        <dbReference type="Proteomes" id="UP000230837"/>
    </source>
</evidence>
<protein>
    <recommendedName>
        <fullName evidence="2">Fibronectin type-III domain-containing protein</fullName>
    </recommendedName>
</protein>
<dbReference type="AlphaFoldDB" id="A0A2M7IPX4"/>
<evidence type="ECO:0000313" key="3">
    <source>
        <dbReference type="EMBL" id="PIW97315.1"/>
    </source>
</evidence>
<feature type="domain" description="Fibronectin type-III" evidence="2">
    <location>
        <begin position="39"/>
        <end position="127"/>
    </location>
</feature>
<keyword evidence="1" id="KW-0732">Signal</keyword>
<dbReference type="EMBL" id="PFHR01000014">
    <property type="protein sequence ID" value="PIW97315.1"/>
    <property type="molecule type" value="Genomic_DNA"/>
</dbReference>
<organism evidence="3 4">
    <name type="scientific">Candidatus Kaiserbacteria bacterium CG_4_8_14_3_um_filter_38_9</name>
    <dbReference type="NCBI Taxonomy" id="1974599"/>
    <lineage>
        <taxon>Bacteria</taxon>
        <taxon>Candidatus Kaiseribacteriota</taxon>
    </lineage>
</organism>
<dbReference type="InterPro" id="IPR036116">
    <property type="entry name" value="FN3_sf"/>
</dbReference>
<reference evidence="4" key="1">
    <citation type="submission" date="2017-09" db="EMBL/GenBank/DDBJ databases">
        <title>Depth-based differentiation of microbial function through sediment-hosted aquifers and enrichment of novel symbionts in the deep terrestrial subsurface.</title>
        <authorList>
            <person name="Probst A.J."/>
            <person name="Ladd B."/>
            <person name="Jarett J.K."/>
            <person name="Geller-Mcgrath D.E."/>
            <person name="Sieber C.M.K."/>
            <person name="Emerson J.B."/>
            <person name="Anantharaman K."/>
            <person name="Thomas B.C."/>
            <person name="Malmstrom R."/>
            <person name="Stieglmeier M."/>
            <person name="Klingl A."/>
            <person name="Woyke T."/>
            <person name="Ryan C.M."/>
            <person name="Banfield J.F."/>
        </authorList>
    </citation>
    <scope>NUCLEOTIDE SEQUENCE [LARGE SCALE GENOMIC DNA]</scope>
</reference>
<dbReference type="Proteomes" id="UP000230837">
    <property type="component" value="Unassembled WGS sequence"/>
</dbReference>
<comment type="caution">
    <text evidence="3">The sequence shown here is derived from an EMBL/GenBank/DDBJ whole genome shotgun (WGS) entry which is preliminary data.</text>
</comment>
<dbReference type="InterPro" id="IPR003961">
    <property type="entry name" value="FN3_dom"/>
</dbReference>
<name>A0A2M7IPX4_9BACT</name>
<evidence type="ECO:0000256" key="1">
    <source>
        <dbReference type="SAM" id="SignalP"/>
    </source>
</evidence>
<accession>A0A2M7IPX4</accession>